<dbReference type="EMBL" id="QKRW01000028">
    <property type="protein sequence ID" value="RAL61889.1"/>
    <property type="molecule type" value="Genomic_DNA"/>
</dbReference>
<dbReference type="AlphaFoldDB" id="A0A395IU61"/>
<feature type="domain" description="Acyl-CoA oxidase/dehydrogenase middle" evidence="8">
    <location>
        <begin position="926"/>
        <end position="1022"/>
    </location>
</feature>
<dbReference type="OrthoDB" id="3593474at2759"/>
<dbReference type="InterPro" id="IPR050741">
    <property type="entry name" value="Acyl-CoA_dehydrogenase"/>
</dbReference>
<evidence type="ECO:0000313" key="10">
    <source>
        <dbReference type="EMBL" id="RAL61889.1"/>
    </source>
</evidence>
<feature type="domain" description="Acyl-CoA dehydrogenase/oxidase N-terminal" evidence="9">
    <location>
        <begin position="886"/>
        <end position="921"/>
    </location>
</feature>
<dbReference type="InterPro" id="IPR006091">
    <property type="entry name" value="Acyl-CoA_Oxase/DH_mid-dom"/>
</dbReference>
<dbReference type="InterPro" id="IPR046373">
    <property type="entry name" value="Acyl-CoA_Oxase/DH_mid-dom_sf"/>
</dbReference>
<organism evidence="10 11">
    <name type="scientific">Monilinia fructigena</name>
    <dbReference type="NCBI Taxonomy" id="38457"/>
    <lineage>
        <taxon>Eukaryota</taxon>
        <taxon>Fungi</taxon>
        <taxon>Dikarya</taxon>
        <taxon>Ascomycota</taxon>
        <taxon>Pezizomycotina</taxon>
        <taxon>Leotiomycetes</taxon>
        <taxon>Helotiales</taxon>
        <taxon>Sclerotiniaceae</taxon>
        <taxon>Monilinia</taxon>
    </lineage>
</organism>
<accession>A0A395IU61</accession>
<dbReference type="InterPro" id="IPR013786">
    <property type="entry name" value="AcylCoA_DH/ox_N"/>
</dbReference>
<comment type="caution">
    <text evidence="10">The sequence shown here is derived from an EMBL/GenBank/DDBJ whole genome shotgun (WGS) entry which is preliminary data.</text>
</comment>
<dbReference type="PANTHER" id="PTHR48083:SF17">
    <property type="entry name" value="ACYL-COA DEHYDROGENASE (AFU_ORTHOLOGUE AFUA_2G16630)-RELATED"/>
    <property type="match status" value="1"/>
</dbReference>
<name>A0A395IU61_9HELO</name>
<feature type="compositionally biased region" description="Basic and acidic residues" evidence="6">
    <location>
        <begin position="362"/>
        <end position="374"/>
    </location>
</feature>
<dbReference type="CDD" id="cd00567">
    <property type="entry name" value="ACAD"/>
    <property type="match status" value="1"/>
</dbReference>
<dbReference type="Pfam" id="PF00441">
    <property type="entry name" value="Acyl-CoA_dh_1"/>
    <property type="match status" value="1"/>
</dbReference>
<dbReference type="InterPro" id="IPR009100">
    <property type="entry name" value="AcylCoA_DH/oxidase_NM_dom_sf"/>
</dbReference>
<dbReference type="Pfam" id="PF02771">
    <property type="entry name" value="Acyl-CoA_dh_N"/>
    <property type="match status" value="1"/>
</dbReference>
<gene>
    <name evidence="10" type="ORF">DID88_002952</name>
</gene>
<dbReference type="Gene3D" id="1.20.140.10">
    <property type="entry name" value="Butyryl-CoA Dehydrogenase, subunit A, domain 3"/>
    <property type="match status" value="1"/>
</dbReference>
<comment type="cofactor">
    <cofactor evidence="1">
        <name>FAD</name>
        <dbReference type="ChEBI" id="CHEBI:57692"/>
    </cofactor>
</comment>
<evidence type="ECO:0000256" key="6">
    <source>
        <dbReference type="SAM" id="MobiDB-lite"/>
    </source>
</evidence>
<feature type="region of interest" description="Disordered" evidence="6">
    <location>
        <begin position="1"/>
        <end position="27"/>
    </location>
</feature>
<dbReference type="Proteomes" id="UP000249056">
    <property type="component" value="Unassembled WGS sequence"/>
</dbReference>
<protein>
    <submittedName>
        <fullName evidence="10">Uncharacterized protein</fullName>
    </submittedName>
</protein>
<evidence type="ECO:0000256" key="4">
    <source>
        <dbReference type="ARBA" id="ARBA00022827"/>
    </source>
</evidence>
<keyword evidence="5" id="KW-0560">Oxidoreductase</keyword>
<dbReference type="Gene3D" id="2.40.110.10">
    <property type="entry name" value="Butyryl-CoA Dehydrogenase, subunit A, domain 2"/>
    <property type="match status" value="1"/>
</dbReference>
<dbReference type="SUPFAM" id="SSF47203">
    <property type="entry name" value="Acyl-CoA dehydrogenase C-terminal domain-like"/>
    <property type="match status" value="1"/>
</dbReference>
<dbReference type="SUPFAM" id="SSF56645">
    <property type="entry name" value="Acyl-CoA dehydrogenase NM domain-like"/>
    <property type="match status" value="1"/>
</dbReference>
<comment type="similarity">
    <text evidence="2">Belongs to the acyl-CoA dehydrogenase family.</text>
</comment>
<dbReference type="GO" id="GO:0050660">
    <property type="term" value="F:flavin adenine dinucleotide binding"/>
    <property type="evidence" value="ECO:0007669"/>
    <property type="project" value="InterPro"/>
</dbReference>
<feature type="compositionally biased region" description="Basic and acidic residues" evidence="6">
    <location>
        <begin position="320"/>
        <end position="332"/>
    </location>
</feature>
<reference evidence="10 11" key="1">
    <citation type="submission" date="2018-06" db="EMBL/GenBank/DDBJ databases">
        <title>Genome Sequence of the Brown Rot Fungal Pathogen Monilinia fructigena.</title>
        <authorList>
            <person name="Landi L."/>
            <person name="De Miccolis Angelini R.M."/>
            <person name="Pollastro S."/>
            <person name="Abate D."/>
            <person name="Faretra F."/>
            <person name="Romanazzi G."/>
        </authorList>
    </citation>
    <scope>NUCLEOTIDE SEQUENCE [LARGE SCALE GENOMIC DNA]</scope>
    <source>
        <strain evidence="10 11">Mfrg269</strain>
    </source>
</reference>
<evidence type="ECO:0000259" key="7">
    <source>
        <dbReference type="Pfam" id="PF00441"/>
    </source>
</evidence>
<evidence type="ECO:0000259" key="8">
    <source>
        <dbReference type="Pfam" id="PF02770"/>
    </source>
</evidence>
<feature type="compositionally biased region" description="Polar residues" evidence="6">
    <location>
        <begin position="1"/>
        <end position="22"/>
    </location>
</feature>
<feature type="region of interest" description="Disordered" evidence="6">
    <location>
        <begin position="191"/>
        <end position="382"/>
    </location>
</feature>
<dbReference type="InterPro" id="IPR037069">
    <property type="entry name" value="AcylCoA_DH/ox_N_sf"/>
</dbReference>
<feature type="domain" description="Acyl-CoA dehydrogenase/oxidase C-terminal" evidence="7">
    <location>
        <begin position="1070"/>
        <end position="1130"/>
    </location>
</feature>
<evidence type="ECO:0000256" key="2">
    <source>
        <dbReference type="ARBA" id="ARBA00009347"/>
    </source>
</evidence>
<dbReference type="GO" id="GO:0003995">
    <property type="term" value="F:acyl-CoA dehydrogenase activity"/>
    <property type="evidence" value="ECO:0007669"/>
    <property type="project" value="TreeGrafter"/>
</dbReference>
<evidence type="ECO:0000256" key="1">
    <source>
        <dbReference type="ARBA" id="ARBA00001974"/>
    </source>
</evidence>
<keyword evidence="4" id="KW-0274">FAD</keyword>
<keyword evidence="3" id="KW-0285">Flavoprotein</keyword>
<dbReference type="GO" id="GO:0005737">
    <property type="term" value="C:cytoplasm"/>
    <property type="evidence" value="ECO:0007669"/>
    <property type="project" value="TreeGrafter"/>
</dbReference>
<evidence type="ECO:0000313" key="11">
    <source>
        <dbReference type="Proteomes" id="UP000249056"/>
    </source>
</evidence>
<evidence type="ECO:0000256" key="5">
    <source>
        <dbReference type="ARBA" id="ARBA00023002"/>
    </source>
</evidence>
<sequence length="1136" mass="128290">MASSVDPQEGTSTNPLQGQDSGYPSLPRVPSLDVISYPDLAFAEEDAEREYEILKRKWRMGIRPEDMVEENVSEYAYFKVQEYEREDLYDEEIFEGFIESFKSFQKDDLKMISINYLYELRAVLRSCGVFVIKSQKGVNVQVSDALWHIMTSSYSEWSDKDIYEALHNKFTTFRSPSIIERIKSNPELLDRASYLQPSPRADTSDRASATRKTPSYGGLKTRLYARPMAARVFSGGRSPQVKQPPESARKPSRRRNPDLIPRTPTGSPRLQPSLFENRPAQTGRFPVNPTVVPPPPSDPSDSHHSSPEGSPRGPPRGPPGRRDHHEDHHETTTRTTTRTRGPPQRPPSGPPDGGDDPQGSEPDDRQPEKKDSNIGRDLSNLARRLYTDNEKYSSEDDRIALEFYHANLDRLPQTMNDMRLMFETTFEGDEYHRGIMRKWETVALSDVIRKNPDQSVLECFRLMTAELRELYRGLTGDFRTQSILHQKIINSCKDVKACSNALFRPSSEVTGLIEDIRASITTYEYTHPITSSTNFTDRRYRHSADTRSQPRRQFQPSQNAPKLTNTQCYVCKQEGCWSTKHSKEEQEESKRRFKEKTKMEGGRFERKFTQFLVEYEGDHSDDTDDELEIYNNEKFQGIVIDTGASKWSTVGYGQYQAYKKYVEDIEMDKKRAGVAKVAFGIGKTESIGSISINLPPGKVEFHVVTADTPFLLSLHDMDRLKVYYNNIKDSLVSLTGKHPVVRRFEHPILMWNLNMEQFLQESIQDGNCYLTDIEIRRLHRRFGHPSAYKFHRVLQRAGYDDIAQKDLDNLTKFCEHCQKHAKSPGRFKFNSFGTCVSSVKLPGDIEFEELDSWHTLIVADELSRIVRLRFGLLSAPPTDTIQAYTGVLWGLGGGNGIGVPPIVNFGTEEQRAKFLPGVADGSIKFCLGITEPDAGSDVANIKTTAIRKDGHYLVNGSKKWITNAIWADYVTAAVRTGGAGAAGISLLMLLIIPLKSDGVSRRIMHNSGVGASGSTFITFDDVKVPLENLLHKENRGFEVIMSNFNAMGRMIEPAQASLEQLTWLIELSRKSGGKNDVRIGGMTAMLKVVSTQCLEKCVREAQQVMGGLGYARGGKGGRIEAISMDVRVMAVEHPTW</sequence>
<dbReference type="InterPro" id="IPR009075">
    <property type="entry name" value="AcylCo_DH/oxidase_C"/>
</dbReference>
<evidence type="ECO:0000259" key="9">
    <source>
        <dbReference type="Pfam" id="PF02771"/>
    </source>
</evidence>
<dbReference type="GO" id="GO:0033539">
    <property type="term" value="P:fatty acid beta-oxidation using acyl-CoA dehydrogenase"/>
    <property type="evidence" value="ECO:0007669"/>
    <property type="project" value="TreeGrafter"/>
</dbReference>
<proteinExistence type="inferred from homology"/>
<feature type="compositionally biased region" description="Basic and acidic residues" evidence="6">
    <location>
        <begin position="536"/>
        <end position="545"/>
    </location>
</feature>
<feature type="compositionally biased region" description="Low complexity" evidence="6">
    <location>
        <begin position="333"/>
        <end position="342"/>
    </location>
</feature>
<dbReference type="Gene3D" id="1.10.540.10">
    <property type="entry name" value="Acyl-CoA dehydrogenase/oxidase, N-terminal domain"/>
    <property type="match status" value="1"/>
</dbReference>
<dbReference type="InterPro" id="IPR036250">
    <property type="entry name" value="AcylCo_DH-like_C"/>
</dbReference>
<dbReference type="PANTHER" id="PTHR48083">
    <property type="entry name" value="MEDIUM-CHAIN SPECIFIC ACYL-COA DEHYDROGENASE, MITOCHONDRIAL-RELATED"/>
    <property type="match status" value="1"/>
</dbReference>
<dbReference type="Pfam" id="PF02770">
    <property type="entry name" value="Acyl-CoA_dh_M"/>
    <property type="match status" value="1"/>
</dbReference>
<feature type="region of interest" description="Disordered" evidence="6">
    <location>
        <begin position="534"/>
        <end position="559"/>
    </location>
</feature>
<keyword evidence="11" id="KW-1185">Reference proteome</keyword>
<evidence type="ECO:0000256" key="3">
    <source>
        <dbReference type="ARBA" id="ARBA00022630"/>
    </source>
</evidence>